<feature type="domain" description="PucR C-terminal helix-turn-helix" evidence="2">
    <location>
        <begin position="448"/>
        <end position="503"/>
    </location>
</feature>
<name>A0A1R4J4H0_9MICO</name>
<organism evidence="3 4">
    <name type="scientific">Microbacterium esteraromaticum</name>
    <dbReference type="NCBI Taxonomy" id="57043"/>
    <lineage>
        <taxon>Bacteria</taxon>
        <taxon>Bacillati</taxon>
        <taxon>Actinomycetota</taxon>
        <taxon>Actinomycetes</taxon>
        <taxon>Micrococcales</taxon>
        <taxon>Microbacteriaceae</taxon>
        <taxon>Microbacterium</taxon>
    </lineage>
</organism>
<keyword evidence="4" id="KW-1185">Reference proteome</keyword>
<sequence>MEPPLNPTLRTLLARRELRLSLVSDEVALPDGALEQPVRWVHSSDLRDPTPFLADDLMLLTTGTQFAAGDADGVREYVARLTARGVNGLGFGSGVHSQGIPPELVEACATHGLALFDVPYDVPFIAIARGHAESIAAQTYARRTWALDAQRALAIAALRPRGLESALTELAKRLGCWVGFFDASGALAHEHPRGIGSSAAVATAAEKLLQRGSAASRTITDSESTHTLFTLGRTGHLRGVIAIAASAQDAETRAVVTSVIAMAGLSLEQNASLARGRRRLRAQVLESLLLDDPTLARRVLGSMPAGPIVVAVTRAGAAADALLEWWERLHAERGAATFASSSEAAVTLCMPAADHALLDEAAARFSIRLGVSDPQEYNTFSRAHAQAMTALRYVGPAADGGGAVRYADTVASSMLSAVTTDDARLVAASRLAPLRAHDRRADAELENSLRVWLEHDARFEPAAAALGIHRHTLRSRVAQSAALLGQDLASFPARAELWAALRIADD</sequence>
<dbReference type="InterPro" id="IPR012914">
    <property type="entry name" value="PucR_dom"/>
</dbReference>
<evidence type="ECO:0000259" key="2">
    <source>
        <dbReference type="Pfam" id="PF13556"/>
    </source>
</evidence>
<dbReference type="AlphaFoldDB" id="A0A1R4J4H0"/>
<dbReference type="InterPro" id="IPR051448">
    <property type="entry name" value="CdaR-like_regulators"/>
</dbReference>
<dbReference type="InterPro" id="IPR025736">
    <property type="entry name" value="PucR_C-HTH_dom"/>
</dbReference>
<dbReference type="Proteomes" id="UP000196320">
    <property type="component" value="Unassembled WGS sequence"/>
</dbReference>
<protein>
    <submittedName>
        <fullName evidence="3">Putative regulatory protein</fullName>
    </submittedName>
</protein>
<proteinExistence type="predicted"/>
<dbReference type="EMBL" id="FUKO01000017">
    <property type="protein sequence ID" value="SJN26603.1"/>
    <property type="molecule type" value="Genomic_DNA"/>
</dbReference>
<evidence type="ECO:0000313" key="4">
    <source>
        <dbReference type="Proteomes" id="UP000196320"/>
    </source>
</evidence>
<dbReference type="PANTHER" id="PTHR33744">
    <property type="entry name" value="CARBOHYDRATE DIACID REGULATOR"/>
    <property type="match status" value="1"/>
</dbReference>
<evidence type="ECO:0000313" key="3">
    <source>
        <dbReference type="EMBL" id="SJN26603.1"/>
    </source>
</evidence>
<dbReference type="Pfam" id="PF07905">
    <property type="entry name" value="PucR"/>
    <property type="match status" value="1"/>
</dbReference>
<feature type="domain" description="Purine catabolism PurC-like" evidence="1">
    <location>
        <begin position="26"/>
        <end position="129"/>
    </location>
</feature>
<dbReference type="InterPro" id="IPR042070">
    <property type="entry name" value="PucR_C-HTH_sf"/>
</dbReference>
<dbReference type="Pfam" id="PF13556">
    <property type="entry name" value="HTH_30"/>
    <property type="match status" value="1"/>
</dbReference>
<accession>A0A1R4J4H0</accession>
<gene>
    <name evidence="3" type="ORF">FM104_05350</name>
</gene>
<evidence type="ECO:0000259" key="1">
    <source>
        <dbReference type="Pfam" id="PF07905"/>
    </source>
</evidence>
<dbReference type="Gene3D" id="1.10.10.2840">
    <property type="entry name" value="PucR C-terminal helix-turn-helix domain"/>
    <property type="match status" value="1"/>
</dbReference>
<dbReference type="PANTHER" id="PTHR33744:SF1">
    <property type="entry name" value="DNA-BINDING TRANSCRIPTIONAL ACTIVATOR ADER"/>
    <property type="match status" value="1"/>
</dbReference>
<reference evidence="3 4" key="1">
    <citation type="submission" date="2017-02" db="EMBL/GenBank/DDBJ databases">
        <authorList>
            <person name="Peterson S.W."/>
        </authorList>
    </citation>
    <scope>NUCLEOTIDE SEQUENCE [LARGE SCALE GENOMIC DNA]</scope>
    <source>
        <strain evidence="3 4">B Mb 05.01</strain>
    </source>
</reference>